<gene>
    <name evidence="1" type="ORF">ALC60_14547</name>
</gene>
<reference evidence="1 2" key="1">
    <citation type="submission" date="2015-09" db="EMBL/GenBank/DDBJ databases">
        <title>Trachymyrmex zeteki WGS genome.</title>
        <authorList>
            <person name="Nygaard S."/>
            <person name="Hu H."/>
            <person name="Boomsma J."/>
            <person name="Zhang G."/>
        </authorList>
    </citation>
    <scope>NUCLEOTIDE SEQUENCE [LARGE SCALE GENOMIC DNA]</scope>
    <source>
        <strain evidence="1">Tzet28-1</strain>
        <tissue evidence="1">Whole body</tissue>
    </source>
</reference>
<evidence type="ECO:0000313" key="2">
    <source>
        <dbReference type="Proteomes" id="UP000075809"/>
    </source>
</evidence>
<keyword evidence="2" id="KW-1185">Reference proteome</keyword>
<proteinExistence type="predicted"/>
<sequence length="185" mass="21141">MHHKCRLSIGEITPGSRLIYDGVIAVCTDTGKNRKTKEKKYLVMNGGCSRFNESPRWNSMENKENLRGKRSRKLEMLANNSRNCINVTIKITGQFHLWQNDELISLLSSLVAASQFSTSFNSTRVVAQRWSCVSSLMALLSFETANRIFNITNCANITMKRIKKGTEKPDFISTNIRYLFDYMPT</sequence>
<evidence type="ECO:0000313" key="1">
    <source>
        <dbReference type="EMBL" id="KYQ46451.1"/>
    </source>
</evidence>
<dbReference type="Proteomes" id="UP000075809">
    <property type="component" value="Unassembled WGS sequence"/>
</dbReference>
<accession>A0A151WF64</accession>
<organism evidence="1 2">
    <name type="scientific">Mycetomoellerius zeteki</name>
    <dbReference type="NCBI Taxonomy" id="64791"/>
    <lineage>
        <taxon>Eukaryota</taxon>
        <taxon>Metazoa</taxon>
        <taxon>Ecdysozoa</taxon>
        <taxon>Arthropoda</taxon>
        <taxon>Hexapoda</taxon>
        <taxon>Insecta</taxon>
        <taxon>Pterygota</taxon>
        <taxon>Neoptera</taxon>
        <taxon>Endopterygota</taxon>
        <taxon>Hymenoptera</taxon>
        <taxon>Apocrita</taxon>
        <taxon>Aculeata</taxon>
        <taxon>Formicoidea</taxon>
        <taxon>Formicidae</taxon>
        <taxon>Myrmicinae</taxon>
        <taxon>Mycetomoellerius</taxon>
    </lineage>
</organism>
<dbReference type="AlphaFoldDB" id="A0A151WF64"/>
<name>A0A151WF64_9HYME</name>
<protein>
    <submittedName>
        <fullName evidence="1">Uncharacterized protein</fullName>
    </submittedName>
</protein>
<dbReference type="EMBL" id="KQ983227">
    <property type="protein sequence ID" value="KYQ46451.1"/>
    <property type="molecule type" value="Genomic_DNA"/>
</dbReference>